<keyword evidence="1" id="KW-0813">Transport</keyword>
<evidence type="ECO:0000256" key="2">
    <source>
        <dbReference type="ARBA" id="ARBA00022741"/>
    </source>
</evidence>
<dbReference type="GO" id="GO:0005524">
    <property type="term" value="F:ATP binding"/>
    <property type="evidence" value="ECO:0007669"/>
    <property type="project" value="UniProtKB-KW"/>
</dbReference>
<evidence type="ECO:0000256" key="1">
    <source>
        <dbReference type="ARBA" id="ARBA00022448"/>
    </source>
</evidence>
<protein>
    <recommendedName>
        <fullName evidence="4">ABC transporter domain-containing protein</fullName>
    </recommendedName>
</protein>
<dbReference type="PROSITE" id="PS50893">
    <property type="entry name" value="ABC_TRANSPORTER_2"/>
    <property type="match status" value="1"/>
</dbReference>
<dbReference type="GO" id="GO:0016887">
    <property type="term" value="F:ATP hydrolysis activity"/>
    <property type="evidence" value="ECO:0007669"/>
    <property type="project" value="InterPro"/>
</dbReference>
<dbReference type="CDD" id="cd03230">
    <property type="entry name" value="ABC_DR_subfamily_A"/>
    <property type="match status" value="1"/>
</dbReference>
<sequence length="342" mass="39754">MKSKILNKFKLFKHLKSLIFIRKEIKKISEETIINDNQDIVLSINNLTKFFINSQGEYKRVLDKINFKLKKGQFHGFVGDNGAGKTTTFRSILGFYNSYGGKITINGIDSKNKESKKFIGYIPEVAIFLKNINSWDFLTSMGQISNNKLPKEDMKTRITNICNKLEFDLKELDKSPYYMSSGQKKKIMLIQALIHDPELLILDEPAANLDPSARNEFFSILQQLNKEGKTILISSHIISELQLYIDSYTFIKGGKIVETTSIEEKINNLSYDRKINTNNNSLIIDFLSLNNTPFHLKDNFIFYKLNEYQEQVFNDFLLENKIHIYELQKININLNEIIFNQK</sequence>
<dbReference type="PROSITE" id="PS00211">
    <property type="entry name" value="ABC_TRANSPORTER_1"/>
    <property type="match status" value="1"/>
</dbReference>
<evidence type="ECO:0000313" key="5">
    <source>
        <dbReference type="EMBL" id="AKA50245.1"/>
    </source>
</evidence>
<reference evidence="5 6" key="1">
    <citation type="journal article" date="2015" name="Genome Announc.">
        <title>Complete Genome Sequence of Mycoplasma meleagridis, a Possible Emerging Pathogen in Chickens.</title>
        <authorList>
            <person name="Abolnik C."/>
        </authorList>
    </citation>
    <scope>NUCLEOTIDE SEQUENCE [LARGE SCALE GENOMIC DNA]</scope>
    <source>
        <strain evidence="5 6">B2096 8B</strain>
    </source>
</reference>
<dbReference type="Proteomes" id="UP000032722">
    <property type="component" value="Chromosome"/>
</dbReference>
<dbReference type="EMBL" id="CP011021">
    <property type="protein sequence ID" value="AKA50245.1"/>
    <property type="molecule type" value="Genomic_DNA"/>
</dbReference>
<organism evidence="6">
    <name type="scientific">Mycoplasmopsis gallinacea</name>
    <dbReference type="NCBI Taxonomy" id="29556"/>
    <lineage>
        <taxon>Bacteria</taxon>
        <taxon>Bacillati</taxon>
        <taxon>Mycoplasmatota</taxon>
        <taxon>Mycoplasmoidales</taxon>
        <taxon>Metamycoplasmataceae</taxon>
        <taxon>Mycoplasmopsis</taxon>
    </lineage>
</organism>
<dbReference type="InterPro" id="IPR027417">
    <property type="entry name" value="P-loop_NTPase"/>
</dbReference>
<dbReference type="Pfam" id="PF00005">
    <property type="entry name" value="ABC_tran"/>
    <property type="match status" value="1"/>
</dbReference>
<dbReference type="AlphaFoldDB" id="A0A0D5ZKR7"/>
<dbReference type="SMART" id="SM00382">
    <property type="entry name" value="AAA"/>
    <property type="match status" value="1"/>
</dbReference>
<evidence type="ECO:0000313" key="6">
    <source>
        <dbReference type="Proteomes" id="UP000032722"/>
    </source>
</evidence>
<dbReference type="HOGENOM" id="CLU_000604_1_2_14"/>
<dbReference type="KEGG" id="mgb:VO56_02845"/>
<proteinExistence type="predicted"/>
<gene>
    <name evidence="5" type="ORF">VO56_02845</name>
</gene>
<dbReference type="InterPro" id="IPR003593">
    <property type="entry name" value="AAA+_ATPase"/>
</dbReference>
<dbReference type="PANTHER" id="PTHR42939">
    <property type="entry name" value="ABC TRANSPORTER ATP-BINDING PROTEIN ALBC-RELATED"/>
    <property type="match status" value="1"/>
</dbReference>
<dbReference type="SUPFAM" id="SSF52540">
    <property type="entry name" value="P-loop containing nucleoside triphosphate hydrolases"/>
    <property type="match status" value="1"/>
</dbReference>
<keyword evidence="2" id="KW-0547">Nucleotide-binding</keyword>
<feature type="domain" description="ABC transporter" evidence="4">
    <location>
        <begin position="42"/>
        <end position="278"/>
    </location>
</feature>
<dbReference type="InterPro" id="IPR017871">
    <property type="entry name" value="ABC_transporter-like_CS"/>
</dbReference>
<dbReference type="InterPro" id="IPR003439">
    <property type="entry name" value="ABC_transporter-like_ATP-bd"/>
</dbReference>
<dbReference type="PATRIC" id="fig|29556.3.peg.563"/>
<keyword evidence="3" id="KW-0067">ATP-binding</keyword>
<evidence type="ECO:0000256" key="3">
    <source>
        <dbReference type="ARBA" id="ARBA00022840"/>
    </source>
</evidence>
<dbReference type="Gene3D" id="3.40.50.300">
    <property type="entry name" value="P-loop containing nucleotide triphosphate hydrolases"/>
    <property type="match status" value="1"/>
</dbReference>
<dbReference type="InterPro" id="IPR051782">
    <property type="entry name" value="ABC_Transporter_VariousFunc"/>
</dbReference>
<accession>A0A0D5ZKR7</accession>
<name>A0A0D5ZKR7_9BACT</name>
<dbReference type="PANTHER" id="PTHR42939:SF1">
    <property type="entry name" value="ABC TRANSPORTER ATP-BINDING PROTEIN ALBC-RELATED"/>
    <property type="match status" value="1"/>
</dbReference>
<evidence type="ECO:0000259" key="4">
    <source>
        <dbReference type="PROSITE" id="PS50893"/>
    </source>
</evidence>